<evidence type="ECO:0000313" key="4">
    <source>
        <dbReference type="RefSeq" id="XP_003251870.2"/>
    </source>
</evidence>
<organism evidence="2">
    <name type="scientific">Apis mellifera</name>
    <name type="common">Honeybee</name>
    <dbReference type="NCBI Taxonomy" id="7460"/>
    <lineage>
        <taxon>Eukaryota</taxon>
        <taxon>Metazoa</taxon>
        <taxon>Ecdysozoa</taxon>
        <taxon>Arthropoda</taxon>
        <taxon>Hexapoda</taxon>
        <taxon>Insecta</taxon>
        <taxon>Pterygota</taxon>
        <taxon>Neoptera</taxon>
        <taxon>Endopterygota</taxon>
        <taxon>Hymenoptera</taxon>
        <taxon>Apocrita</taxon>
        <taxon>Aculeata</taxon>
        <taxon>Apoidea</taxon>
        <taxon>Anthophila</taxon>
        <taxon>Apidae</taxon>
        <taxon>Apis</taxon>
    </lineage>
</organism>
<protein>
    <submittedName>
        <fullName evidence="4">Uncharacterized protein LOC100577161</fullName>
    </submittedName>
</protein>
<reference evidence="2" key="1">
    <citation type="submission" date="2021-01" db="UniProtKB">
        <authorList>
            <consortium name="EnsemblMetazoa"/>
        </authorList>
    </citation>
    <scope>IDENTIFICATION</scope>
    <source>
        <strain evidence="2">DH4</strain>
    </source>
</reference>
<dbReference type="OrthoDB" id="5852160at2759"/>
<accession>A0A7M7GAW1</accession>
<sequence>MLNTSEDEKQRLTGTVLEGIKSGTTMQTRFKLIPDAHLNPETIAGIRDMNLGRIRTDGIRVGAPTIRFDTGQNSVPHININPKGKPSVSDPHFQVPEGVIEGAKVINKTLKYVGTSLTVAAVVVDSYRIGCAFKDDLYIRANANEIILELEESIEKLKKALETETDSSKRQEIRYAIEQIEENLKDVKRTRKVPVKTLKTVSSTAGGWSIGAAGGASGAWIGTKTGTMIGTICGGPVGAAIGAPFGAIVGAIGGGIMGGILGSKGGEVLAKEGLEFMKIN</sequence>
<accession>A0A8B6XYK1</accession>
<name>A0A7M7GAW1_APIME</name>
<dbReference type="EnsemblMetazoa" id="XM_003251822">
    <property type="protein sequence ID" value="XP_003251870"/>
    <property type="gene ID" value="LOC100577161"/>
</dbReference>
<evidence type="ECO:0000256" key="1">
    <source>
        <dbReference type="SAM" id="Coils"/>
    </source>
</evidence>
<reference evidence="4" key="2">
    <citation type="submission" date="2025-04" db="UniProtKB">
        <authorList>
            <consortium name="RefSeq"/>
        </authorList>
    </citation>
    <scope>IDENTIFICATION</scope>
    <source>
        <strain evidence="4">DH4</strain>
        <tissue evidence="4">Whole body</tissue>
    </source>
</reference>
<dbReference type="AlphaFoldDB" id="A0A7M7GAW1"/>
<evidence type="ECO:0000313" key="2">
    <source>
        <dbReference type="EnsemblMetazoa" id="XP_003251870"/>
    </source>
</evidence>
<proteinExistence type="predicted"/>
<dbReference type="RefSeq" id="XP_003251870.2">
    <property type="nucleotide sequence ID" value="XM_003251822.4"/>
</dbReference>
<evidence type="ECO:0000313" key="3">
    <source>
        <dbReference type="Proteomes" id="UP000005203"/>
    </source>
</evidence>
<feature type="coiled-coil region" evidence="1">
    <location>
        <begin position="140"/>
        <end position="190"/>
    </location>
</feature>
<dbReference type="GeneID" id="100577161"/>
<dbReference type="KEGG" id="ame:100577161"/>
<gene>
    <name evidence="4" type="primary">LOC100577161</name>
</gene>
<dbReference type="Proteomes" id="UP000005203">
    <property type="component" value="Linkage group LG11"/>
</dbReference>
<keyword evidence="1" id="KW-0175">Coiled coil</keyword>
<keyword evidence="3" id="KW-1185">Reference proteome</keyword>